<sequence length="442" mass="49342">MHYPNKKQKGNPNVVETKDFVSPLRGMYNMQVSRERPVTVRSMLEAIRYERNSAQLLRQVAITFRPAMTDLFGKSESYNKALKLISRRANGQYHSMFENTRAANFFVLMCGFEDNSFWVAIIMHLTPQKEGSVLADHISIIDPYPTNRDIRSRDIKSRLETVLAHGNIQITAGAYRDTLTHNDIPPRYGHRPTGLVVFAIVCEFMRRVAVSKFLGRVHINPCQDLDMIFGPFQQNYNFDAYRRRIAAACANQAIELSNYQGRLAIELPGYDENNPLSHDPIAVAPPVYKEQGGNRGGGGDAGGPSGSGNEKENPIVLDAMDGVELDENDLRMESLDDLMELDNPGLDKGTRMVKMSYEAIRKPETFGLNKVLGGVKKGVSKVQKGVKKQQSKLAKKYDSLSHKLAVGDYQAPLVHEIQSPIEEIQTLSITSATAPQIPPGCF</sequence>
<organism evidence="2 3">
    <name type="scientific">Apiospora saccharicola</name>
    <dbReference type="NCBI Taxonomy" id="335842"/>
    <lineage>
        <taxon>Eukaryota</taxon>
        <taxon>Fungi</taxon>
        <taxon>Dikarya</taxon>
        <taxon>Ascomycota</taxon>
        <taxon>Pezizomycotina</taxon>
        <taxon>Sordariomycetes</taxon>
        <taxon>Xylariomycetidae</taxon>
        <taxon>Amphisphaeriales</taxon>
        <taxon>Apiosporaceae</taxon>
        <taxon>Apiospora</taxon>
    </lineage>
</organism>
<protein>
    <submittedName>
        <fullName evidence="2">Uncharacterized protein</fullName>
    </submittedName>
</protein>
<feature type="region of interest" description="Disordered" evidence="1">
    <location>
        <begin position="289"/>
        <end position="311"/>
    </location>
</feature>
<evidence type="ECO:0000313" key="3">
    <source>
        <dbReference type="Proteomes" id="UP001446871"/>
    </source>
</evidence>
<evidence type="ECO:0000256" key="1">
    <source>
        <dbReference type="SAM" id="MobiDB-lite"/>
    </source>
</evidence>
<keyword evidence="3" id="KW-1185">Reference proteome</keyword>
<gene>
    <name evidence="2" type="ORF">PG996_011113</name>
</gene>
<dbReference type="Proteomes" id="UP001446871">
    <property type="component" value="Unassembled WGS sequence"/>
</dbReference>
<reference evidence="2 3" key="1">
    <citation type="submission" date="2023-01" db="EMBL/GenBank/DDBJ databases">
        <title>Analysis of 21 Apiospora genomes using comparative genomics revels a genus with tremendous synthesis potential of carbohydrate active enzymes and secondary metabolites.</title>
        <authorList>
            <person name="Sorensen T."/>
        </authorList>
    </citation>
    <scope>NUCLEOTIDE SEQUENCE [LARGE SCALE GENOMIC DNA]</scope>
    <source>
        <strain evidence="2 3">CBS 83171</strain>
    </source>
</reference>
<proteinExistence type="predicted"/>
<accession>A0ABR1UE76</accession>
<feature type="compositionally biased region" description="Gly residues" evidence="1">
    <location>
        <begin position="293"/>
        <end position="306"/>
    </location>
</feature>
<dbReference type="EMBL" id="JAQQWM010000007">
    <property type="protein sequence ID" value="KAK8057176.1"/>
    <property type="molecule type" value="Genomic_DNA"/>
</dbReference>
<comment type="caution">
    <text evidence="2">The sequence shown here is derived from an EMBL/GenBank/DDBJ whole genome shotgun (WGS) entry which is preliminary data.</text>
</comment>
<name>A0ABR1UE76_9PEZI</name>
<evidence type="ECO:0000313" key="2">
    <source>
        <dbReference type="EMBL" id="KAK8057176.1"/>
    </source>
</evidence>